<dbReference type="OrthoDB" id="5316044at2759"/>
<keyword evidence="2" id="KW-0812">Transmembrane</keyword>
<comment type="caution">
    <text evidence="3">The sequence shown here is derived from an EMBL/GenBank/DDBJ whole genome shotgun (WGS) entry which is preliminary data.</text>
</comment>
<dbReference type="OMA" id="AVHRMNS"/>
<proteinExistence type="predicted"/>
<keyword evidence="2" id="KW-0472">Membrane</keyword>
<feature type="compositionally biased region" description="Polar residues" evidence="1">
    <location>
        <begin position="255"/>
        <end position="270"/>
    </location>
</feature>
<keyword evidence="4" id="KW-1185">Reference proteome</keyword>
<feature type="compositionally biased region" description="Basic and acidic residues" evidence="1">
    <location>
        <begin position="323"/>
        <end position="337"/>
    </location>
</feature>
<dbReference type="AlphaFoldDB" id="S8BTI0"/>
<evidence type="ECO:0000313" key="4">
    <source>
        <dbReference type="Proteomes" id="UP000015100"/>
    </source>
</evidence>
<sequence>MAFSELPVAGKYALIGGIALGCTVLLILGRYMWTRRRQRQMAYKHSNKSVEEATIDEKDEKLGFEPPRIASLPISLPVVDLDLKEEYDRTASLIPIRPAAAFTHQSDSVKKAPESSEPSKRPHPSELRLRQGSVHSEFSHVPTEFHIAARSPGIVASGFQSPIIIPPTPTSAGLRPLSYAEMLKKREPKIVEEPVAAKVKGERAGDPGETPKVNDPRSIAYGSADLPYSPPKRNYSKKTYEPAGSLRRKRGSVHDPNTTGIVRRGSTTSAAGARRNKSQRSQRSSGSNSDWVDTLTMVDDQEHASNTPSEPGIMPVSQPAPRAQDDLQRTPRPHRDSLTVPTRQGRGSSRRSRGNKQASKAQRETSPGHTVRNNALIAEEMAAIKYSTKKGISKSPTRPALSDAESID</sequence>
<reference evidence="3 4" key="1">
    <citation type="journal article" date="2013" name="PLoS Genet.">
        <title>Genomic mechanisms accounting for the adaptation to parasitism in nematode-trapping fungi.</title>
        <authorList>
            <person name="Meerupati T."/>
            <person name="Andersson K.M."/>
            <person name="Friman E."/>
            <person name="Kumar D."/>
            <person name="Tunlid A."/>
            <person name="Ahren D."/>
        </authorList>
    </citation>
    <scope>NUCLEOTIDE SEQUENCE [LARGE SCALE GENOMIC DNA]</scope>
    <source>
        <strain evidence="3 4">CBS 200.50</strain>
    </source>
</reference>
<protein>
    <submittedName>
        <fullName evidence="3">Uncharacterized protein</fullName>
    </submittedName>
</protein>
<organism evidence="3 4">
    <name type="scientific">Dactylellina haptotyla (strain CBS 200.50)</name>
    <name type="common">Nematode-trapping fungus</name>
    <name type="synonym">Monacrosporium haptotylum</name>
    <dbReference type="NCBI Taxonomy" id="1284197"/>
    <lineage>
        <taxon>Eukaryota</taxon>
        <taxon>Fungi</taxon>
        <taxon>Dikarya</taxon>
        <taxon>Ascomycota</taxon>
        <taxon>Pezizomycotina</taxon>
        <taxon>Orbiliomycetes</taxon>
        <taxon>Orbiliales</taxon>
        <taxon>Orbiliaceae</taxon>
        <taxon>Dactylellina</taxon>
    </lineage>
</organism>
<dbReference type="HOGENOM" id="CLU_674423_0_0_1"/>
<name>S8BTI0_DACHA</name>
<evidence type="ECO:0000256" key="1">
    <source>
        <dbReference type="SAM" id="MobiDB-lite"/>
    </source>
</evidence>
<feature type="region of interest" description="Disordered" evidence="1">
    <location>
        <begin position="104"/>
        <end position="129"/>
    </location>
</feature>
<feature type="transmembrane region" description="Helical" evidence="2">
    <location>
        <begin position="12"/>
        <end position="33"/>
    </location>
</feature>
<evidence type="ECO:0000313" key="3">
    <source>
        <dbReference type="EMBL" id="EPS38557.1"/>
    </source>
</evidence>
<evidence type="ECO:0000256" key="2">
    <source>
        <dbReference type="SAM" id="Phobius"/>
    </source>
</evidence>
<feature type="compositionally biased region" description="Basic and acidic residues" evidence="1">
    <location>
        <begin position="107"/>
        <end position="129"/>
    </location>
</feature>
<gene>
    <name evidence="3" type="ORF">H072_7650</name>
</gene>
<reference evidence="4" key="2">
    <citation type="submission" date="2013-04" db="EMBL/GenBank/DDBJ databases">
        <title>Genomic mechanisms accounting for the adaptation to parasitism in nematode-trapping fungi.</title>
        <authorList>
            <person name="Ahren D.G."/>
        </authorList>
    </citation>
    <scope>NUCLEOTIDE SEQUENCE [LARGE SCALE GENOMIC DNA]</scope>
    <source>
        <strain evidence="4">CBS 200.50</strain>
    </source>
</reference>
<dbReference type="Proteomes" id="UP000015100">
    <property type="component" value="Unassembled WGS sequence"/>
</dbReference>
<feature type="compositionally biased region" description="Polar residues" evidence="1">
    <location>
        <begin position="355"/>
        <end position="373"/>
    </location>
</feature>
<dbReference type="EMBL" id="AQGS01000539">
    <property type="protein sequence ID" value="EPS38557.1"/>
    <property type="molecule type" value="Genomic_DNA"/>
</dbReference>
<accession>S8BTI0</accession>
<keyword evidence="2" id="KW-1133">Transmembrane helix</keyword>
<feature type="region of interest" description="Disordered" evidence="1">
    <location>
        <begin position="194"/>
        <end position="408"/>
    </location>
</feature>